<sequence>MIGRADIEGSKSNVAMNAWLPQASYPCGNFSDTSSFKFRRTKGSIGHAFTVRIRTGNQNQTSFYPFVPHEISVLVELILGHLRYLLTDVPPQPNSPPDNVFRPDRPAEAGLGSKNRGNAPPPIHGIIGFPLSVPVLSRLFDARGRGPEGPVPNPSPDRHAATRSRRESSSSSPPTADGFGTGTPVPSPQSQSFSRGYGSILPTSLAYIVPSTRGCSPWRPDAVMSTTGRGRHSVLRIFKGRRGRTGHHATCGALPAAGPYLRLSRFQGGQAICTDGRSARAHAPGFAATVAPSYSSGPGPCPDGRVSAQLGTVTQLPVHPASPVLLTKNGPLGALDSVERLNGAATPSYLFKSDERFARQYRCGPPPEFPLASPRSGIVHHLSGPDRYALTRTLHRRSGSVGSATHRGIPPISFLAPYGFTRPLTRTHVRLLGPCFKTGRMGSPLADARSTQVPKHAESTRTSIHNHHDDVSASMSTARAWATIAICVGPCPESIDRPALAVPHPTEAHRRPPLGRNLPPDWGCIPKQPDSPTAPRGATGSGHDGALTLSGAPFQGTWARSATEDASPDYNSDTEGDRFSWWALPGSLAVTKGILHSPSSVPSTRPKQWGNDGRHPGRRALSLMASGATCVQRLDGSRDSAIHTKYRISLRSSSMQEPRYPLPRVFRIRVSHHRPHEHRLRADGGALNDFDFLGAFGAGFLLFNREETDRTRSGASRHEGDRGAEHL</sequence>
<name>A0AAN9IYY9_CROPI</name>
<keyword evidence="3" id="KW-1185">Reference proteome</keyword>
<feature type="compositionally biased region" description="Basic and acidic residues" evidence="1">
    <location>
        <begin position="156"/>
        <end position="168"/>
    </location>
</feature>
<dbReference type="PANTHER" id="PTHR33047:SF8">
    <property type="entry name" value="REGULATOR OF RDNA TRANSCRIPTION PROTEIN 15"/>
    <property type="match status" value="1"/>
</dbReference>
<organism evidence="2 3">
    <name type="scientific">Crotalaria pallida</name>
    <name type="common">Smooth rattlebox</name>
    <name type="synonym">Crotalaria striata</name>
    <dbReference type="NCBI Taxonomy" id="3830"/>
    <lineage>
        <taxon>Eukaryota</taxon>
        <taxon>Viridiplantae</taxon>
        <taxon>Streptophyta</taxon>
        <taxon>Embryophyta</taxon>
        <taxon>Tracheophyta</taxon>
        <taxon>Spermatophyta</taxon>
        <taxon>Magnoliopsida</taxon>
        <taxon>eudicotyledons</taxon>
        <taxon>Gunneridae</taxon>
        <taxon>Pentapetalae</taxon>
        <taxon>rosids</taxon>
        <taxon>fabids</taxon>
        <taxon>Fabales</taxon>
        <taxon>Fabaceae</taxon>
        <taxon>Papilionoideae</taxon>
        <taxon>50 kb inversion clade</taxon>
        <taxon>genistoids sensu lato</taxon>
        <taxon>core genistoids</taxon>
        <taxon>Crotalarieae</taxon>
        <taxon>Crotalaria</taxon>
    </lineage>
</organism>
<comment type="caution">
    <text evidence="2">The sequence shown here is derived from an EMBL/GenBank/DDBJ whole genome shotgun (WGS) entry which is preliminary data.</text>
</comment>
<accession>A0AAN9IYY9</accession>
<reference evidence="2 3" key="1">
    <citation type="submission" date="2024-01" db="EMBL/GenBank/DDBJ databases">
        <title>The genomes of 5 underutilized Papilionoideae crops provide insights into root nodulation and disease resistanc.</title>
        <authorList>
            <person name="Yuan L."/>
        </authorList>
    </citation>
    <scope>NUCLEOTIDE SEQUENCE [LARGE SCALE GENOMIC DNA]</scope>
    <source>
        <strain evidence="2">ZHUSHIDOU_FW_LH</strain>
        <tissue evidence="2">Leaf</tissue>
    </source>
</reference>
<gene>
    <name evidence="2" type="ORF">RIF29_02694</name>
</gene>
<evidence type="ECO:0000313" key="2">
    <source>
        <dbReference type="EMBL" id="KAK7289122.1"/>
    </source>
</evidence>
<evidence type="ECO:0000256" key="1">
    <source>
        <dbReference type="SAM" id="MobiDB-lite"/>
    </source>
</evidence>
<dbReference type="Proteomes" id="UP001372338">
    <property type="component" value="Unassembled WGS sequence"/>
</dbReference>
<dbReference type="PANTHER" id="PTHR33047">
    <property type="entry name" value="PROTEIN TAR1"/>
    <property type="match status" value="1"/>
</dbReference>
<dbReference type="AlphaFoldDB" id="A0AAN9IYY9"/>
<feature type="region of interest" description="Disordered" evidence="1">
    <location>
        <begin position="141"/>
        <end position="196"/>
    </location>
</feature>
<proteinExistence type="predicted"/>
<evidence type="ECO:0000313" key="3">
    <source>
        <dbReference type="Proteomes" id="UP001372338"/>
    </source>
</evidence>
<feature type="region of interest" description="Disordered" evidence="1">
    <location>
        <begin position="504"/>
        <end position="552"/>
    </location>
</feature>
<dbReference type="InterPro" id="IPR052997">
    <property type="entry name" value="RRT15-like"/>
</dbReference>
<feature type="region of interest" description="Disordered" evidence="1">
    <location>
        <begin position="708"/>
        <end position="727"/>
    </location>
</feature>
<dbReference type="EMBL" id="JAYWIO010000001">
    <property type="protein sequence ID" value="KAK7289122.1"/>
    <property type="molecule type" value="Genomic_DNA"/>
</dbReference>
<protein>
    <recommendedName>
        <fullName evidence="4">Senescence-associated protein</fullName>
    </recommendedName>
</protein>
<evidence type="ECO:0008006" key="4">
    <source>
        <dbReference type="Google" id="ProtNLM"/>
    </source>
</evidence>
<feature type="region of interest" description="Disordered" evidence="1">
    <location>
        <begin position="90"/>
        <end position="123"/>
    </location>
</feature>
<dbReference type="AntiFam" id="ANF00034">
    <property type="entry name" value="Antisense to 5.8S rRNA"/>
</dbReference>